<name>A0A8B9M5X1_9AVES</name>
<dbReference type="InterPro" id="IPR000276">
    <property type="entry name" value="GPCR_Rhodpsn"/>
</dbReference>
<evidence type="ECO:0000256" key="6">
    <source>
        <dbReference type="ARBA" id="ARBA00023170"/>
    </source>
</evidence>
<feature type="transmembrane region" description="Helical" evidence="8">
    <location>
        <begin position="101"/>
        <end position="118"/>
    </location>
</feature>
<proteinExistence type="predicted"/>
<feature type="transmembrane region" description="Helical" evidence="8">
    <location>
        <begin position="208"/>
        <end position="235"/>
    </location>
</feature>
<evidence type="ECO:0000256" key="8">
    <source>
        <dbReference type="SAM" id="Phobius"/>
    </source>
</evidence>
<dbReference type="InterPro" id="IPR017452">
    <property type="entry name" value="GPCR_Rhodpsn_7TM"/>
</dbReference>
<evidence type="ECO:0000256" key="3">
    <source>
        <dbReference type="ARBA" id="ARBA00022989"/>
    </source>
</evidence>
<dbReference type="GO" id="GO:0016020">
    <property type="term" value="C:membrane"/>
    <property type="evidence" value="ECO:0007669"/>
    <property type="project" value="UniProtKB-SubCell"/>
</dbReference>
<feature type="domain" description="G-protein coupled receptors family 1 profile" evidence="9">
    <location>
        <begin position="149"/>
        <end position="266"/>
    </location>
</feature>
<keyword evidence="3 8" id="KW-1133">Transmembrane helix</keyword>
<dbReference type="Pfam" id="PF00001">
    <property type="entry name" value="7tm_1"/>
    <property type="match status" value="1"/>
</dbReference>
<dbReference type="PANTHER" id="PTHR24240">
    <property type="entry name" value="OPSIN"/>
    <property type="match status" value="1"/>
</dbReference>
<evidence type="ECO:0000256" key="1">
    <source>
        <dbReference type="ARBA" id="ARBA00004141"/>
    </source>
</evidence>
<protein>
    <recommendedName>
        <fullName evidence="9">G-protein coupled receptors family 1 profile domain-containing protein</fullName>
    </recommendedName>
</protein>
<dbReference type="PROSITE" id="PS50262">
    <property type="entry name" value="G_PROTEIN_RECEP_F1_2"/>
    <property type="match status" value="1"/>
</dbReference>
<keyword evidence="7" id="KW-0807">Transducer</keyword>
<dbReference type="GO" id="GO:0004930">
    <property type="term" value="F:G protein-coupled receptor activity"/>
    <property type="evidence" value="ECO:0007669"/>
    <property type="project" value="UniProtKB-KW"/>
</dbReference>
<comment type="subcellular location">
    <subcellularLocation>
        <location evidence="1">Membrane</location>
        <topology evidence="1">Multi-pass membrane protein</topology>
    </subcellularLocation>
</comment>
<reference evidence="10" key="2">
    <citation type="submission" date="2025-09" db="UniProtKB">
        <authorList>
            <consortium name="Ensembl"/>
        </authorList>
    </citation>
    <scope>IDENTIFICATION</scope>
</reference>
<dbReference type="Ensembl" id="ENSANIT00000003348.1">
    <property type="protein sequence ID" value="ENSANIP00000003240.1"/>
    <property type="gene ID" value="ENSANIG00000002214.1"/>
</dbReference>
<reference evidence="10" key="1">
    <citation type="submission" date="2025-08" db="UniProtKB">
        <authorList>
            <consortium name="Ensembl"/>
        </authorList>
    </citation>
    <scope>IDENTIFICATION</scope>
</reference>
<dbReference type="Proteomes" id="UP000694541">
    <property type="component" value="Unplaced"/>
</dbReference>
<keyword evidence="5 8" id="KW-0472">Membrane</keyword>
<keyword evidence="11" id="KW-1185">Reference proteome</keyword>
<organism evidence="10 11">
    <name type="scientific">Accipiter nisus</name>
    <name type="common">Eurasian sparrowhawk</name>
    <dbReference type="NCBI Taxonomy" id="211598"/>
    <lineage>
        <taxon>Eukaryota</taxon>
        <taxon>Metazoa</taxon>
        <taxon>Chordata</taxon>
        <taxon>Craniata</taxon>
        <taxon>Vertebrata</taxon>
        <taxon>Euteleostomi</taxon>
        <taxon>Archelosauria</taxon>
        <taxon>Archosauria</taxon>
        <taxon>Dinosauria</taxon>
        <taxon>Saurischia</taxon>
        <taxon>Theropoda</taxon>
        <taxon>Coelurosauria</taxon>
        <taxon>Aves</taxon>
        <taxon>Neognathae</taxon>
        <taxon>Neoaves</taxon>
        <taxon>Telluraves</taxon>
        <taxon>Accipitrimorphae</taxon>
        <taxon>Accipitriformes</taxon>
        <taxon>Accipitridae</taxon>
        <taxon>Accipitrinae</taxon>
        <taxon>Accipiter</taxon>
    </lineage>
</organism>
<keyword evidence="2 8" id="KW-0812">Transmembrane</keyword>
<dbReference type="AlphaFoldDB" id="A0A8B9M5X1"/>
<evidence type="ECO:0000313" key="10">
    <source>
        <dbReference type="Ensembl" id="ENSANIP00000003240.1"/>
    </source>
</evidence>
<dbReference type="PRINTS" id="PR00237">
    <property type="entry name" value="GPCRRHODOPSN"/>
</dbReference>
<keyword evidence="4" id="KW-0297">G-protein coupled receptor</keyword>
<feature type="transmembrane region" description="Helical" evidence="8">
    <location>
        <begin position="161"/>
        <end position="181"/>
    </location>
</feature>
<evidence type="ECO:0000256" key="7">
    <source>
        <dbReference type="ARBA" id="ARBA00023224"/>
    </source>
</evidence>
<dbReference type="SUPFAM" id="SSF81321">
    <property type="entry name" value="Family A G protein-coupled receptor-like"/>
    <property type="match status" value="1"/>
</dbReference>
<accession>A0A8B9M5X1</accession>
<keyword evidence="6" id="KW-0675">Receptor</keyword>
<feature type="transmembrane region" description="Helical" evidence="8">
    <location>
        <begin position="22"/>
        <end position="42"/>
    </location>
</feature>
<evidence type="ECO:0000256" key="5">
    <source>
        <dbReference type="ARBA" id="ARBA00023136"/>
    </source>
</evidence>
<evidence type="ECO:0000256" key="4">
    <source>
        <dbReference type="ARBA" id="ARBA00023040"/>
    </source>
</evidence>
<evidence type="ECO:0000313" key="11">
    <source>
        <dbReference type="Proteomes" id="UP000694541"/>
    </source>
</evidence>
<evidence type="ECO:0000256" key="2">
    <source>
        <dbReference type="ARBA" id="ARBA00022692"/>
    </source>
</evidence>
<dbReference type="Gene3D" id="1.20.1070.10">
    <property type="entry name" value="Rhodopsin 7-helix transmembrane proteins"/>
    <property type="match status" value="2"/>
</dbReference>
<sequence length="266" mass="28550">GPQRCGRSAPDPGPGLSPSGRLAAAVCLGAVGSLGFCSNLLVPPLFWRYRALRSPVNLLLLNIALGDLPARAPGTPLGLAAPPPGGRPRLARLPTSPNTNVCFDAGIISLISLAVLSYEHYCTMTGMTEPPPPLFGWSSYRPQEAGTMCSVNWHSKDTNNLSYIICLFIFCLVIPFVIIVYPYGKLLCAIRQVSSINKGMGRTREQRILFMVVVMVICFLLCWLPYATLACIAMFGKPGLSPLLPASSHPSLPKAAQSTTPSSIYF</sequence>
<dbReference type="InterPro" id="IPR050125">
    <property type="entry name" value="GPCR_opsins"/>
</dbReference>
<evidence type="ECO:0000259" key="9">
    <source>
        <dbReference type="PROSITE" id="PS50262"/>
    </source>
</evidence>